<feature type="compositionally biased region" description="Basic residues" evidence="1">
    <location>
        <begin position="1"/>
        <end position="12"/>
    </location>
</feature>
<feature type="compositionally biased region" description="Low complexity" evidence="1">
    <location>
        <begin position="111"/>
        <end position="127"/>
    </location>
</feature>
<organism evidence="2 3">
    <name type="scientific">Cylindrotheca closterium</name>
    <dbReference type="NCBI Taxonomy" id="2856"/>
    <lineage>
        <taxon>Eukaryota</taxon>
        <taxon>Sar</taxon>
        <taxon>Stramenopiles</taxon>
        <taxon>Ochrophyta</taxon>
        <taxon>Bacillariophyta</taxon>
        <taxon>Bacillariophyceae</taxon>
        <taxon>Bacillariophycidae</taxon>
        <taxon>Bacillariales</taxon>
        <taxon>Bacillariaceae</taxon>
        <taxon>Cylindrotheca</taxon>
    </lineage>
</organism>
<dbReference type="Proteomes" id="UP001295423">
    <property type="component" value="Unassembled WGS sequence"/>
</dbReference>
<name>A0AAD2JMF5_9STRA</name>
<dbReference type="EMBL" id="CAKOGP040002169">
    <property type="protein sequence ID" value="CAJ1964014.1"/>
    <property type="molecule type" value="Genomic_DNA"/>
</dbReference>
<keyword evidence="3" id="KW-1185">Reference proteome</keyword>
<comment type="caution">
    <text evidence="2">The sequence shown here is derived from an EMBL/GenBank/DDBJ whole genome shotgun (WGS) entry which is preliminary data.</text>
</comment>
<accession>A0AAD2JMF5</accession>
<feature type="compositionally biased region" description="Low complexity" evidence="1">
    <location>
        <begin position="47"/>
        <end position="63"/>
    </location>
</feature>
<sequence length="165" mass="17612">MARKTSSRKARGKVANSSNEVLDGSEISEGRRRPPPSLRHRKKKNETVTAADTTATSGSSTTSIPQETTTDVMDLANDDNHAPNGIADAVATDATSSATASHGQSVNGGMTTTTTTTNNNNNNNNNNSHTPDCQCYLRRLNNSLFLPPSLLMMDDYEAANKGSKR</sequence>
<evidence type="ECO:0000313" key="2">
    <source>
        <dbReference type="EMBL" id="CAJ1964014.1"/>
    </source>
</evidence>
<dbReference type="AlphaFoldDB" id="A0AAD2JMF5"/>
<feature type="compositionally biased region" description="Low complexity" evidence="1">
    <location>
        <begin position="87"/>
        <end position="101"/>
    </location>
</feature>
<protein>
    <submittedName>
        <fullName evidence="2">Uncharacterized protein</fullName>
    </submittedName>
</protein>
<feature type="region of interest" description="Disordered" evidence="1">
    <location>
        <begin position="1"/>
        <end position="127"/>
    </location>
</feature>
<proteinExistence type="predicted"/>
<reference evidence="2" key="1">
    <citation type="submission" date="2023-08" db="EMBL/GenBank/DDBJ databases">
        <authorList>
            <person name="Audoor S."/>
            <person name="Bilcke G."/>
        </authorList>
    </citation>
    <scope>NUCLEOTIDE SEQUENCE</scope>
</reference>
<evidence type="ECO:0000256" key="1">
    <source>
        <dbReference type="SAM" id="MobiDB-lite"/>
    </source>
</evidence>
<gene>
    <name evidence="2" type="ORF">CYCCA115_LOCUS20429</name>
</gene>
<evidence type="ECO:0000313" key="3">
    <source>
        <dbReference type="Proteomes" id="UP001295423"/>
    </source>
</evidence>